<evidence type="ECO:0000313" key="2">
    <source>
        <dbReference type="EMBL" id="KAK3872737.1"/>
    </source>
</evidence>
<comment type="caution">
    <text evidence="2">The sequence shown here is derived from an EMBL/GenBank/DDBJ whole genome shotgun (WGS) entry which is preliminary data.</text>
</comment>
<feature type="compositionally biased region" description="Polar residues" evidence="1">
    <location>
        <begin position="98"/>
        <end position="110"/>
    </location>
</feature>
<reference evidence="2" key="1">
    <citation type="submission" date="2023-10" db="EMBL/GenBank/DDBJ databases">
        <title>Genome assemblies of two species of porcelain crab, Petrolisthes cinctipes and Petrolisthes manimaculis (Anomura: Porcellanidae).</title>
        <authorList>
            <person name="Angst P."/>
        </authorList>
    </citation>
    <scope>NUCLEOTIDE SEQUENCE</scope>
    <source>
        <strain evidence="2">PB745_01</strain>
        <tissue evidence="2">Gill</tissue>
    </source>
</reference>
<sequence length="110" mass="11883">MDVFPSLRYIISPSTNQQAGVDAPVSSRPIKDILPRPKRKSLSDWSIQEELEKSLLSVSNILGSNTYMTLSDTGEDIITGVSESENNPHVDSAPIPSQPSGNGNTSTIQK</sequence>
<dbReference type="Proteomes" id="UP001286313">
    <property type="component" value="Unassembled WGS sequence"/>
</dbReference>
<organism evidence="2 3">
    <name type="scientific">Petrolisthes cinctipes</name>
    <name type="common">Flat porcelain crab</name>
    <dbReference type="NCBI Taxonomy" id="88211"/>
    <lineage>
        <taxon>Eukaryota</taxon>
        <taxon>Metazoa</taxon>
        <taxon>Ecdysozoa</taxon>
        <taxon>Arthropoda</taxon>
        <taxon>Crustacea</taxon>
        <taxon>Multicrustacea</taxon>
        <taxon>Malacostraca</taxon>
        <taxon>Eumalacostraca</taxon>
        <taxon>Eucarida</taxon>
        <taxon>Decapoda</taxon>
        <taxon>Pleocyemata</taxon>
        <taxon>Anomura</taxon>
        <taxon>Galatheoidea</taxon>
        <taxon>Porcellanidae</taxon>
        <taxon>Petrolisthes</taxon>
    </lineage>
</organism>
<accession>A0AAE1KH61</accession>
<feature type="region of interest" description="Disordered" evidence="1">
    <location>
        <begin position="78"/>
        <end position="110"/>
    </location>
</feature>
<name>A0AAE1KH61_PETCI</name>
<evidence type="ECO:0000313" key="3">
    <source>
        <dbReference type="Proteomes" id="UP001286313"/>
    </source>
</evidence>
<keyword evidence="3" id="KW-1185">Reference proteome</keyword>
<proteinExistence type="predicted"/>
<protein>
    <submittedName>
        <fullName evidence="2">Uncharacterized protein</fullName>
    </submittedName>
</protein>
<dbReference type="AlphaFoldDB" id="A0AAE1KH61"/>
<evidence type="ECO:0000256" key="1">
    <source>
        <dbReference type="SAM" id="MobiDB-lite"/>
    </source>
</evidence>
<dbReference type="EMBL" id="JAWQEG010002319">
    <property type="protein sequence ID" value="KAK3872737.1"/>
    <property type="molecule type" value="Genomic_DNA"/>
</dbReference>
<gene>
    <name evidence="2" type="ORF">Pcinc_022193</name>
</gene>